<organism evidence="1 2">
    <name type="scientific">Caerostris extrusa</name>
    <name type="common">Bark spider</name>
    <name type="synonym">Caerostris bankana</name>
    <dbReference type="NCBI Taxonomy" id="172846"/>
    <lineage>
        <taxon>Eukaryota</taxon>
        <taxon>Metazoa</taxon>
        <taxon>Ecdysozoa</taxon>
        <taxon>Arthropoda</taxon>
        <taxon>Chelicerata</taxon>
        <taxon>Arachnida</taxon>
        <taxon>Araneae</taxon>
        <taxon>Araneomorphae</taxon>
        <taxon>Entelegynae</taxon>
        <taxon>Araneoidea</taxon>
        <taxon>Araneidae</taxon>
        <taxon>Caerostris</taxon>
    </lineage>
</organism>
<evidence type="ECO:0000313" key="1">
    <source>
        <dbReference type="EMBL" id="GIX67034.1"/>
    </source>
</evidence>
<proteinExistence type="predicted"/>
<comment type="caution">
    <text evidence="1">The sequence shown here is derived from an EMBL/GenBank/DDBJ whole genome shotgun (WGS) entry which is preliminary data.</text>
</comment>
<dbReference type="Proteomes" id="UP001054945">
    <property type="component" value="Unassembled WGS sequence"/>
</dbReference>
<name>A0AAV4M879_CAEEX</name>
<dbReference type="EMBL" id="BPLR01019368">
    <property type="protein sequence ID" value="GIX67034.1"/>
    <property type="molecule type" value="Genomic_DNA"/>
</dbReference>
<evidence type="ECO:0000313" key="2">
    <source>
        <dbReference type="Proteomes" id="UP001054945"/>
    </source>
</evidence>
<protein>
    <submittedName>
        <fullName evidence="1">Uncharacterized protein</fullName>
    </submittedName>
</protein>
<keyword evidence="2" id="KW-1185">Reference proteome</keyword>
<reference evidence="1 2" key="1">
    <citation type="submission" date="2021-06" db="EMBL/GenBank/DDBJ databases">
        <title>Caerostris extrusa draft genome.</title>
        <authorList>
            <person name="Kono N."/>
            <person name="Arakawa K."/>
        </authorList>
    </citation>
    <scope>NUCLEOTIDE SEQUENCE [LARGE SCALE GENOMIC DNA]</scope>
</reference>
<gene>
    <name evidence="1" type="ORF">CEXT_190391</name>
</gene>
<sequence length="187" mass="21604">MMIMIEKGIILAGLSCKRRKGTKLAAYAHTSTFLGESQLIAFPLCSHHLLVRYDTWKVQSTRGTSSYLRVAVLYDPRVNRTSVYYSHRNINPLLGEKEWMFTVTVSLGGSGRTHVIAVSQSSELKCHHKFELQFHETSSECQIGTCMERRETGYNWLPDWRKVVRIVLFMCFQVLLKQSCLLKERKK</sequence>
<dbReference type="AlphaFoldDB" id="A0AAV4M879"/>
<accession>A0AAV4M879</accession>